<dbReference type="AlphaFoldDB" id="A0A1Y2KZ66"/>
<gene>
    <name evidence="2" type="ORF">TMES_13555</name>
</gene>
<dbReference type="InterPro" id="IPR036188">
    <property type="entry name" value="FAD/NAD-bd_sf"/>
</dbReference>
<evidence type="ECO:0000313" key="3">
    <source>
        <dbReference type="Proteomes" id="UP000193391"/>
    </source>
</evidence>
<dbReference type="PANTHER" id="PTHR16128">
    <property type="entry name" value="FAD/NAD(P)-BINDING OXIDOREDUCTASE FAMILY PROTEIN"/>
    <property type="match status" value="1"/>
</dbReference>
<dbReference type="OrthoDB" id="5792777at2"/>
<dbReference type="Pfam" id="PF01593">
    <property type="entry name" value="Amino_oxidase"/>
    <property type="match status" value="1"/>
</dbReference>
<evidence type="ECO:0000313" key="2">
    <source>
        <dbReference type="EMBL" id="OSQ37987.1"/>
    </source>
</evidence>
<dbReference type="SUPFAM" id="SSF51905">
    <property type="entry name" value="FAD/NAD(P)-binding domain"/>
    <property type="match status" value="1"/>
</dbReference>
<dbReference type="STRING" id="1293891.TMES_13555"/>
<protein>
    <recommendedName>
        <fullName evidence="1">Amine oxidase domain-containing protein</fullName>
    </recommendedName>
</protein>
<feature type="domain" description="Amine oxidase" evidence="1">
    <location>
        <begin position="138"/>
        <end position="358"/>
    </location>
</feature>
<evidence type="ECO:0000259" key="1">
    <source>
        <dbReference type="Pfam" id="PF01593"/>
    </source>
</evidence>
<accession>A0A1Y2KZ66</accession>
<dbReference type="Proteomes" id="UP000193391">
    <property type="component" value="Unassembled WGS sequence"/>
</dbReference>
<reference evidence="2 3" key="1">
    <citation type="submission" date="2014-03" db="EMBL/GenBank/DDBJ databases">
        <title>The draft genome sequence of Thalassospira mesophila JCM 18969.</title>
        <authorList>
            <person name="Lai Q."/>
            <person name="Shao Z."/>
        </authorList>
    </citation>
    <scope>NUCLEOTIDE SEQUENCE [LARGE SCALE GENOMIC DNA]</scope>
    <source>
        <strain evidence="2 3">JCM 18969</strain>
    </source>
</reference>
<dbReference type="PANTHER" id="PTHR16128:SF5">
    <property type="entry name" value="FAD_NAD(P)-BINDING OXIDOREDUCTASE FAMILY PROTEIN"/>
    <property type="match status" value="1"/>
</dbReference>
<comment type="caution">
    <text evidence="2">The sequence shown here is derived from an EMBL/GenBank/DDBJ whole genome shotgun (WGS) entry which is preliminary data.</text>
</comment>
<organism evidence="2 3">
    <name type="scientific">Thalassospira mesophila</name>
    <dbReference type="NCBI Taxonomy" id="1293891"/>
    <lineage>
        <taxon>Bacteria</taxon>
        <taxon>Pseudomonadati</taxon>
        <taxon>Pseudomonadota</taxon>
        <taxon>Alphaproteobacteria</taxon>
        <taxon>Rhodospirillales</taxon>
        <taxon>Thalassospiraceae</taxon>
        <taxon>Thalassospira</taxon>
    </lineage>
</organism>
<sequence>MPLKKIAVVGAGIAGLNAARILYQADFEVQVFEKSRGLGGRLAARRTDFGVFNHGAQFATARHPDFIKYLDDAIRHGSAELWSPACYNPNMAPISGSLDRSSATSSATGTNTTVNTNWFRGFPAMNKLVAPLLAGFAIHHNIRIARIAPLGNNRFELFSPPVPPQQTSAVSHGVFDGVVVAIPAPQSAEILMPLSARFDVIDDVKMAPCWAAIMAFENRINTDFDVLTDTHPAISWMSRNAAPTAPDPTPQAKSGVYDRWTIHTSPQWSQDHVDETADNVGLQIENHVRSVFAGMNIALPAIAMRVAHRWRFARTIQPLGQSHISAFDGRIAAAGDWCMGARIEAAYESGESAANAIMTAF</sequence>
<name>A0A1Y2KZ66_9PROT</name>
<proteinExistence type="predicted"/>
<dbReference type="GO" id="GO:0016491">
    <property type="term" value="F:oxidoreductase activity"/>
    <property type="evidence" value="ECO:0007669"/>
    <property type="project" value="InterPro"/>
</dbReference>
<dbReference type="Pfam" id="PF13450">
    <property type="entry name" value="NAD_binding_8"/>
    <property type="match status" value="1"/>
</dbReference>
<dbReference type="Gene3D" id="3.50.50.60">
    <property type="entry name" value="FAD/NAD(P)-binding domain"/>
    <property type="match status" value="1"/>
</dbReference>
<dbReference type="EMBL" id="JFKA01000005">
    <property type="protein sequence ID" value="OSQ37987.1"/>
    <property type="molecule type" value="Genomic_DNA"/>
</dbReference>
<dbReference type="InterPro" id="IPR002937">
    <property type="entry name" value="Amino_oxidase"/>
</dbReference>
<dbReference type="Gene3D" id="3.90.660.10">
    <property type="match status" value="1"/>
</dbReference>
<dbReference type="RefSeq" id="WP_085583394.1">
    <property type="nucleotide sequence ID" value="NZ_JFKA01000005.1"/>
</dbReference>
<keyword evidence="3" id="KW-1185">Reference proteome</keyword>